<organism evidence="1 2">
    <name type="scientific">Tieghemostelium lacteum</name>
    <name type="common">Slime mold</name>
    <name type="synonym">Dictyostelium lacteum</name>
    <dbReference type="NCBI Taxonomy" id="361077"/>
    <lineage>
        <taxon>Eukaryota</taxon>
        <taxon>Amoebozoa</taxon>
        <taxon>Evosea</taxon>
        <taxon>Eumycetozoa</taxon>
        <taxon>Dictyostelia</taxon>
        <taxon>Dictyosteliales</taxon>
        <taxon>Raperosteliaceae</taxon>
        <taxon>Tieghemostelium</taxon>
    </lineage>
</organism>
<dbReference type="Gene3D" id="3.80.10.10">
    <property type="entry name" value="Ribonuclease Inhibitor"/>
    <property type="match status" value="1"/>
</dbReference>
<protein>
    <submittedName>
        <fullName evidence="1">Hly-III related family protein</fullName>
    </submittedName>
</protein>
<dbReference type="AlphaFoldDB" id="A0A151ZS98"/>
<gene>
    <name evidence="1" type="ORF">DLAC_03927</name>
</gene>
<sequence length="583" mass="67200">MNQQHSSKIVIIPKFIVADILTKLFQSLSANSNLKFNLFRVIALVSKEWRYDILERVFSCFYFIGNTPQKILRELQSLPIKKGIDISFALNNQTSELYQSTEFQEFKQFISNIRVSDNDKYIEMVSFSNSIKYINFVIQQTKTGEMLELKNLISKLTSTTTTTTTKNGPITFYLHLESDFEGDEESFDFHRVSNALSGSSRIDNFRFQNYSTDIIVINIQSLQILSNLISLQIISTQIDTSKSICQLIEFHQSISDIFLGGVTFKIGTYDEILETLSRNHRVVEFDVEPNEELPLYLLSIVNLLNSNKRLKFLSLTNFDIIKPPKGSATLSIANNTIKYLNISECNIQDSRSLNIYSYWNSPSSLVDLYLQKFTKKIDLHEYFQQHKKFKKIYYNGREQEGNPFRSIVALLEGGKFPSFQELYWYNDFGNIECVLQLLPLFSMLIKIHINQTLSMDGLCKFLNQRNSSIKELKINSVDKWNTQLFSTSLANNNFLQTFAIDSVDNSYYTFTEYIELLIHIISHNNNLNHLSIPSPKVSPISNELQSKFSVAIKEKATQVFSLSLMVSNPFLKSVLSENQILTK</sequence>
<dbReference type="SUPFAM" id="SSF52047">
    <property type="entry name" value="RNI-like"/>
    <property type="match status" value="1"/>
</dbReference>
<keyword evidence="2" id="KW-1185">Reference proteome</keyword>
<dbReference type="Proteomes" id="UP000076078">
    <property type="component" value="Unassembled WGS sequence"/>
</dbReference>
<dbReference type="InParanoid" id="A0A151ZS98"/>
<proteinExistence type="predicted"/>
<dbReference type="EMBL" id="LODT01000021">
    <property type="protein sequence ID" value="KYQ96644.1"/>
    <property type="molecule type" value="Genomic_DNA"/>
</dbReference>
<dbReference type="InterPro" id="IPR032675">
    <property type="entry name" value="LRR_dom_sf"/>
</dbReference>
<accession>A0A151ZS98</accession>
<comment type="caution">
    <text evidence="1">The sequence shown here is derived from an EMBL/GenBank/DDBJ whole genome shotgun (WGS) entry which is preliminary data.</text>
</comment>
<dbReference type="FunCoup" id="A0A151ZS98">
    <property type="interactions" value="6"/>
</dbReference>
<evidence type="ECO:0000313" key="2">
    <source>
        <dbReference type="Proteomes" id="UP000076078"/>
    </source>
</evidence>
<name>A0A151ZS98_TIELA</name>
<evidence type="ECO:0000313" key="1">
    <source>
        <dbReference type="EMBL" id="KYQ96644.1"/>
    </source>
</evidence>
<reference evidence="1 2" key="1">
    <citation type="submission" date="2015-12" db="EMBL/GenBank/DDBJ databases">
        <title>Dictyostelia acquired genes for synthesis and detection of signals that induce cell-type specialization by lateral gene transfer from prokaryotes.</title>
        <authorList>
            <person name="Gloeckner G."/>
            <person name="Schaap P."/>
        </authorList>
    </citation>
    <scope>NUCLEOTIDE SEQUENCE [LARGE SCALE GENOMIC DNA]</scope>
    <source>
        <strain evidence="1 2">TK</strain>
    </source>
</reference>